<protein>
    <recommendedName>
        <fullName evidence="3">Immunity protein Imm1</fullName>
    </recommendedName>
</protein>
<accession>A0AAE3ZDB9</accession>
<organism evidence="1 2">
    <name type="scientific">Haloactinomyces albus</name>
    <dbReference type="NCBI Taxonomy" id="1352928"/>
    <lineage>
        <taxon>Bacteria</taxon>
        <taxon>Bacillati</taxon>
        <taxon>Actinomycetota</taxon>
        <taxon>Actinomycetes</taxon>
        <taxon>Actinopolysporales</taxon>
        <taxon>Actinopolysporaceae</taxon>
        <taxon>Haloactinomyces</taxon>
    </lineage>
</organism>
<evidence type="ECO:0000313" key="2">
    <source>
        <dbReference type="Proteomes" id="UP001180845"/>
    </source>
</evidence>
<dbReference type="Pfam" id="PF14430">
    <property type="entry name" value="Imm1"/>
    <property type="match status" value="1"/>
</dbReference>
<comment type="caution">
    <text evidence="1">The sequence shown here is derived from an EMBL/GenBank/DDBJ whole genome shotgun (WGS) entry which is preliminary data.</text>
</comment>
<dbReference type="RefSeq" id="WP_310270703.1">
    <property type="nucleotide sequence ID" value="NZ_JAVDXW010000001.1"/>
</dbReference>
<dbReference type="Proteomes" id="UP001180845">
    <property type="component" value="Unassembled WGS sequence"/>
</dbReference>
<gene>
    <name evidence="1" type="ORF">JOF55_001185</name>
</gene>
<proteinExistence type="predicted"/>
<dbReference type="EMBL" id="JAVDXW010000001">
    <property type="protein sequence ID" value="MDR7301004.1"/>
    <property type="molecule type" value="Genomic_DNA"/>
</dbReference>
<evidence type="ECO:0000313" key="1">
    <source>
        <dbReference type="EMBL" id="MDR7301004.1"/>
    </source>
</evidence>
<keyword evidence="2" id="KW-1185">Reference proteome</keyword>
<reference evidence="1" key="1">
    <citation type="submission" date="2023-07" db="EMBL/GenBank/DDBJ databases">
        <title>Sequencing the genomes of 1000 actinobacteria strains.</title>
        <authorList>
            <person name="Klenk H.-P."/>
        </authorList>
    </citation>
    <scope>NUCLEOTIDE SEQUENCE</scope>
    <source>
        <strain evidence="1">DSM 45977</strain>
    </source>
</reference>
<evidence type="ECO:0008006" key="3">
    <source>
        <dbReference type="Google" id="ProtNLM"/>
    </source>
</evidence>
<name>A0AAE3ZDB9_9ACTN</name>
<sequence>MTATADIPLLHTNGIDLSRLPDSIDLAALIRQAQQDPQLGSTCSWVLSFSQEGVPWYMTPALLVGVRGDVGAVAWSDEPPMVPTNGTNPEPVDYWLGGLHHTPMEPHTEIPIEQALAAVDEFVRTGQRPTCVEWRTEGARGAADG</sequence>
<dbReference type="InterPro" id="IPR025680">
    <property type="entry name" value="DddI"/>
</dbReference>
<dbReference type="AlphaFoldDB" id="A0AAE3ZDB9"/>